<evidence type="ECO:0008006" key="5">
    <source>
        <dbReference type="Google" id="ProtNLM"/>
    </source>
</evidence>
<accession>A0A1E8PR70</accession>
<dbReference type="GO" id="GO:0016757">
    <property type="term" value="F:glycosyltransferase activity"/>
    <property type="evidence" value="ECO:0007669"/>
    <property type="project" value="UniProtKB-KW"/>
</dbReference>
<name>A0A1E8PR70_9BURK</name>
<dbReference type="Pfam" id="PF20706">
    <property type="entry name" value="GT4-conflict"/>
    <property type="match status" value="1"/>
</dbReference>
<evidence type="ECO:0000313" key="4">
    <source>
        <dbReference type="Proteomes" id="UP000092634"/>
    </source>
</evidence>
<evidence type="ECO:0000256" key="1">
    <source>
        <dbReference type="ARBA" id="ARBA00022676"/>
    </source>
</evidence>
<dbReference type="EMBL" id="MAQB02000001">
    <property type="protein sequence ID" value="OFJ48778.1"/>
    <property type="molecule type" value="Genomic_DNA"/>
</dbReference>
<proteinExistence type="predicted"/>
<protein>
    <recommendedName>
        <fullName evidence="5">Glycosyltransferase</fullName>
    </recommendedName>
</protein>
<evidence type="ECO:0000256" key="2">
    <source>
        <dbReference type="ARBA" id="ARBA00022679"/>
    </source>
</evidence>
<dbReference type="Gene3D" id="3.40.50.2000">
    <property type="entry name" value="Glycogen Phosphorylase B"/>
    <property type="match status" value="1"/>
</dbReference>
<dbReference type="AlphaFoldDB" id="A0A1E8PR70"/>
<keyword evidence="1" id="KW-0328">Glycosyltransferase</keyword>
<dbReference type="PANTHER" id="PTHR12526">
    <property type="entry name" value="GLYCOSYLTRANSFERASE"/>
    <property type="match status" value="1"/>
</dbReference>
<sequence>MRLLLIGLHTAGSGLTGVGMSLARALSDGCEVGYAGIDPTDARQRYGQLPMLAFAVTLRGCGPRFQVHPDDLKAAVASFRPTLILVIGPPYLARPLLAQLQAFRPAVKVALYAAMEAELTDPIALHIFHACDLVLTYSDFARVSVARLAAQSESGLYLPPVVAVGHGIGSCTEFYSLPDQAGSQGNNGALRQKIFDSSLGIRPSSFVVLNANRAYFRKRLDLSVAGFAHFVSCTDADAHLYLHALFIPDRERASINSLAAAAGLADRIHLIPKDEADNPKCLADLNLLYNAADVGLNTAMGEGFGLVSFEHALTGKAQVVPAHTGLLEVWQGVAELVPAVERQAIFYEYGDMFAVSASAVADALARLYADASYRHSRGAAARALAQSERFSWDTVAQRIQGAVNGTVNNCGLHCA</sequence>
<dbReference type="Proteomes" id="UP000092634">
    <property type="component" value="Unassembled WGS sequence"/>
</dbReference>
<reference evidence="3 4" key="1">
    <citation type="submission" date="2016-10" db="EMBL/GenBank/DDBJ databases">
        <title>Updated version of Genome Assembly of Janthinobacterium lividum ERGS5:01.</title>
        <authorList>
            <person name="Kumar R."/>
            <person name="Acharya V."/>
            <person name="Singh D."/>
        </authorList>
    </citation>
    <scope>NUCLEOTIDE SEQUENCE [LARGE SCALE GENOMIC DNA]</scope>
    <source>
        <strain evidence="3 4">ERGS5:01</strain>
    </source>
</reference>
<gene>
    <name evidence="3" type="ORF">BA896_007490</name>
</gene>
<dbReference type="PANTHER" id="PTHR12526:SF510">
    <property type="entry name" value="D-INOSITOL 3-PHOSPHATE GLYCOSYLTRANSFERASE"/>
    <property type="match status" value="1"/>
</dbReference>
<organism evidence="3 4">
    <name type="scientific">Janthinobacterium lividum</name>
    <dbReference type="NCBI Taxonomy" id="29581"/>
    <lineage>
        <taxon>Bacteria</taxon>
        <taxon>Pseudomonadati</taxon>
        <taxon>Pseudomonadota</taxon>
        <taxon>Betaproteobacteria</taxon>
        <taxon>Burkholderiales</taxon>
        <taxon>Oxalobacteraceae</taxon>
        <taxon>Janthinobacterium</taxon>
    </lineage>
</organism>
<comment type="caution">
    <text evidence="3">The sequence shown here is derived from an EMBL/GenBank/DDBJ whole genome shotgun (WGS) entry which is preliminary data.</text>
</comment>
<dbReference type="SUPFAM" id="SSF53756">
    <property type="entry name" value="UDP-Glycosyltransferase/glycogen phosphorylase"/>
    <property type="match status" value="1"/>
</dbReference>
<evidence type="ECO:0000313" key="3">
    <source>
        <dbReference type="EMBL" id="OFJ48778.1"/>
    </source>
</evidence>
<keyword evidence="2" id="KW-0808">Transferase</keyword>